<proteinExistence type="predicted"/>
<dbReference type="AlphaFoldDB" id="A0A560IK98"/>
<accession>A0A560IK98</accession>
<evidence type="ECO:0000256" key="1">
    <source>
        <dbReference type="SAM" id="MobiDB-lite"/>
    </source>
</evidence>
<sequence>MAAANPSVAVHPATQQAETDLDRQLTQGAHQIVTDATGRRVDRASFPVGRVPAGTSLVQFWHLDFPMASQSVSYDDPVTQHLLQDMLAVRRLDAGGLTALLSRMRSSLTLAYGPARGGMMAAMLMARAHQAIERPDDFPGLLSDAELAEACKAAGDVATGFKWGGWAVTAFAGAPSQAKKAVGATWAPSWLQSVAQALTKLSAWPVTLNVAFANRMMGMGQAYNERRRSLYRDELNRRNLVIPQ</sequence>
<dbReference type="OrthoDB" id="7362872at2"/>
<feature type="region of interest" description="Disordered" evidence="1">
    <location>
        <begin position="1"/>
        <end position="23"/>
    </location>
</feature>
<dbReference type="EMBL" id="VITT01000009">
    <property type="protein sequence ID" value="TWB58721.1"/>
    <property type="molecule type" value="Genomic_DNA"/>
</dbReference>
<organism evidence="2 3">
    <name type="scientific">Nitrospirillum amazonense</name>
    <dbReference type="NCBI Taxonomy" id="28077"/>
    <lineage>
        <taxon>Bacteria</taxon>
        <taxon>Pseudomonadati</taxon>
        <taxon>Pseudomonadota</taxon>
        <taxon>Alphaproteobacteria</taxon>
        <taxon>Rhodospirillales</taxon>
        <taxon>Azospirillaceae</taxon>
        <taxon>Nitrospirillum</taxon>
    </lineage>
</organism>
<evidence type="ECO:0000313" key="2">
    <source>
        <dbReference type="EMBL" id="TWB58721.1"/>
    </source>
</evidence>
<evidence type="ECO:0000313" key="3">
    <source>
        <dbReference type="Proteomes" id="UP000318050"/>
    </source>
</evidence>
<comment type="caution">
    <text evidence="2">The sequence shown here is derived from an EMBL/GenBank/DDBJ whole genome shotgun (WGS) entry which is preliminary data.</text>
</comment>
<feature type="compositionally biased region" description="Polar residues" evidence="1">
    <location>
        <begin position="13"/>
        <end position="23"/>
    </location>
</feature>
<gene>
    <name evidence="2" type="ORF">FBZ92_109214</name>
</gene>
<reference evidence="2 3" key="1">
    <citation type="submission" date="2019-06" db="EMBL/GenBank/DDBJ databases">
        <title>Genomic Encyclopedia of Type Strains, Phase IV (KMG-V): Genome sequencing to study the core and pangenomes of soil and plant-associated prokaryotes.</title>
        <authorList>
            <person name="Whitman W."/>
        </authorList>
    </citation>
    <scope>NUCLEOTIDE SEQUENCE [LARGE SCALE GENOMIC DNA]</scope>
    <source>
        <strain evidence="2 3">BR 11140</strain>
    </source>
</reference>
<name>A0A560IK98_9PROT</name>
<dbReference type="Proteomes" id="UP000318050">
    <property type="component" value="Unassembled WGS sequence"/>
</dbReference>
<protein>
    <submittedName>
        <fullName evidence="2">Uncharacterized protein</fullName>
    </submittedName>
</protein>